<keyword evidence="5" id="KW-0067">ATP-binding</keyword>
<protein>
    <recommendedName>
        <fullName evidence="1">non-specific serine/threonine protein kinase</fullName>
        <ecNumber evidence="1">2.7.11.1</ecNumber>
    </recommendedName>
</protein>
<feature type="domain" description="Protein kinase" evidence="7">
    <location>
        <begin position="207"/>
        <end position="465"/>
    </location>
</feature>
<dbReference type="InterPro" id="IPR008271">
    <property type="entry name" value="Ser/Thr_kinase_AS"/>
</dbReference>
<dbReference type="PANTHER" id="PTHR43671:SF13">
    <property type="entry name" value="SERINE_THREONINE-PROTEIN KINASE NEK2"/>
    <property type="match status" value="1"/>
</dbReference>
<evidence type="ECO:0000313" key="9">
    <source>
        <dbReference type="Proteomes" id="UP001324427"/>
    </source>
</evidence>
<dbReference type="Gene3D" id="1.10.510.10">
    <property type="entry name" value="Transferase(Phosphotransferase) domain 1"/>
    <property type="match status" value="1"/>
</dbReference>
<gene>
    <name evidence="8" type="ORF">LTR36_007269</name>
</gene>
<evidence type="ECO:0000256" key="3">
    <source>
        <dbReference type="ARBA" id="ARBA00022741"/>
    </source>
</evidence>
<keyword evidence="3" id="KW-0547">Nucleotide-binding</keyword>
<dbReference type="SUPFAM" id="SSF56112">
    <property type="entry name" value="Protein kinase-like (PK-like)"/>
    <property type="match status" value="1"/>
</dbReference>
<keyword evidence="9" id="KW-1185">Reference proteome</keyword>
<keyword evidence="4" id="KW-0418">Kinase</keyword>
<accession>A0AAV9JAM7</accession>
<dbReference type="GO" id="GO:0005524">
    <property type="term" value="F:ATP binding"/>
    <property type="evidence" value="ECO:0007669"/>
    <property type="project" value="UniProtKB-KW"/>
</dbReference>
<dbReference type="EMBL" id="JAVFHQ010000047">
    <property type="protein sequence ID" value="KAK4541905.1"/>
    <property type="molecule type" value="Genomic_DNA"/>
</dbReference>
<feature type="compositionally biased region" description="Basic and acidic residues" evidence="6">
    <location>
        <begin position="452"/>
        <end position="465"/>
    </location>
</feature>
<name>A0AAV9JAM7_9PEZI</name>
<reference evidence="8 9" key="1">
    <citation type="submission" date="2021-11" db="EMBL/GenBank/DDBJ databases">
        <title>Black yeast isolated from Biological Soil Crust.</title>
        <authorList>
            <person name="Kurbessoian T."/>
        </authorList>
    </citation>
    <scope>NUCLEOTIDE SEQUENCE [LARGE SCALE GENOMIC DNA]</scope>
    <source>
        <strain evidence="8 9">CCFEE 5522</strain>
    </source>
</reference>
<dbReference type="InterPro" id="IPR050660">
    <property type="entry name" value="NEK_Ser/Thr_kinase"/>
</dbReference>
<dbReference type="Proteomes" id="UP001324427">
    <property type="component" value="Unassembled WGS sequence"/>
</dbReference>
<evidence type="ECO:0000259" key="7">
    <source>
        <dbReference type="PROSITE" id="PS50011"/>
    </source>
</evidence>
<dbReference type="EC" id="2.7.11.1" evidence="1"/>
<sequence length="465" mass="52157">MALSKEELEARNAWIYFEFNARNQQGAKIDSPEQQKEFAKPLTALWPRLSDEFKTAIGPAAVAFRESRAVRIAATNSFKANKDYRDAAVEHAEDYDYANDGEGTKATLQKHIDSCSRLLEARRDYITRSERMSAVLSSGLAGMPAMAEVDIHLSTKRMADIVVPERVEVENLLKSIDGLRTQLNKGPEDMAPRLAARRKVFSFGPAWAGGWSIGSGAFGKASLWVKQDKVGTIIDRLVLKESTLNEDGWANLQENWAKKPNAPKNSKDMNDMIPTEALSMFRLRSRVGASESIVRIRNWRLEAAARKHRLYLEFCPYGDLFDYTMGSPLSYAQSRRGTTESLKAGIPQWLPESFLWHTFESLATAGMLMEKGELDAAPTEPAWWDLIVHRDIKVSNLFLGLPQEGRYRGYPSVKLGDWGFALIVPEGDKRKPEDFRVAGTEGCQVPAKRQQPGREAKDNKGQGRT</sequence>
<dbReference type="InterPro" id="IPR011009">
    <property type="entry name" value="Kinase-like_dom_sf"/>
</dbReference>
<keyword evidence="2" id="KW-0808">Transferase</keyword>
<dbReference type="PANTHER" id="PTHR43671">
    <property type="entry name" value="SERINE/THREONINE-PROTEIN KINASE NEK"/>
    <property type="match status" value="1"/>
</dbReference>
<dbReference type="PROSITE" id="PS50011">
    <property type="entry name" value="PROTEIN_KINASE_DOM"/>
    <property type="match status" value="1"/>
</dbReference>
<feature type="region of interest" description="Disordered" evidence="6">
    <location>
        <begin position="432"/>
        <end position="465"/>
    </location>
</feature>
<evidence type="ECO:0000256" key="1">
    <source>
        <dbReference type="ARBA" id="ARBA00012513"/>
    </source>
</evidence>
<evidence type="ECO:0000256" key="6">
    <source>
        <dbReference type="SAM" id="MobiDB-lite"/>
    </source>
</evidence>
<dbReference type="GO" id="GO:0004674">
    <property type="term" value="F:protein serine/threonine kinase activity"/>
    <property type="evidence" value="ECO:0007669"/>
    <property type="project" value="UniProtKB-EC"/>
</dbReference>
<proteinExistence type="predicted"/>
<evidence type="ECO:0000256" key="4">
    <source>
        <dbReference type="ARBA" id="ARBA00022777"/>
    </source>
</evidence>
<dbReference type="PROSITE" id="PS00108">
    <property type="entry name" value="PROTEIN_KINASE_ST"/>
    <property type="match status" value="1"/>
</dbReference>
<dbReference type="InterPro" id="IPR000719">
    <property type="entry name" value="Prot_kinase_dom"/>
</dbReference>
<dbReference type="AlphaFoldDB" id="A0AAV9JAM7"/>
<evidence type="ECO:0000256" key="2">
    <source>
        <dbReference type="ARBA" id="ARBA00022679"/>
    </source>
</evidence>
<evidence type="ECO:0000313" key="8">
    <source>
        <dbReference type="EMBL" id="KAK4541905.1"/>
    </source>
</evidence>
<evidence type="ECO:0000256" key="5">
    <source>
        <dbReference type="ARBA" id="ARBA00022840"/>
    </source>
</evidence>
<organism evidence="8 9">
    <name type="scientific">Oleoguttula mirabilis</name>
    <dbReference type="NCBI Taxonomy" id="1507867"/>
    <lineage>
        <taxon>Eukaryota</taxon>
        <taxon>Fungi</taxon>
        <taxon>Dikarya</taxon>
        <taxon>Ascomycota</taxon>
        <taxon>Pezizomycotina</taxon>
        <taxon>Dothideomycetes</taxon>
        <taxon>Dothideomycetidae</taxon>
        <taxon>Mycosphaerellales</taxon>
        <taxon>Teratosphaeriaceae</taxon>
        <taxon>Oleoguttula</taxon>
    </lineage>
</organism>
<comment type="caution">
    <text evidence="8">The sequence shown here is derived from an EMBL/GenBank/DDBJ whole genome shotgun (WGS) entry which is preliminary data.</text>
</comment>